<evidence type="ECO:0000256" key="1">
    <source>
        <dbReference type="SAM" id="MobiDB-lite"/>
    </source>
</evidence>
<organism evidence="2">
    <name type="scientific">Musca domestica</name>
    <name type="common">House fly</name>
    <dbReference type="NCBI Taxonomy" id="7370"/>
    <lineage>
        <taxon>Eukaryota</taxon>
        <taxon>Metazoa</taxon>
        <taxon>Ecdysozoa</taxon>
        <taxon>Arthropoda</taxon>
        <taxon>Hexapoda</taxon>
        <taxon>Insecta</taxon>
        <taxon>Pterygota</taxon>
        <taxon>Neoptera</taxon>
        <taxon>Endopterygota</taxon>
        <taxon>Diptera</taxon>
        <taxon>Brachycera</taxon>
        <taxon>Muscomorpha</taxon>
        <taxon>Muscoidea</taxon>
        <taxon>Muscidae</taxon>
        <taxon>Musca</taxon>
    </lineage>
</organism>
<protein>
    <submittedName>
        <fullName evidence="2">Uncharacterized protein</fullName>
    </submittedName>
</protein>
<reference evidence="2" key="1">
    <citation type="submission" date="2020-05" db="UniProtKB">
        <authorList>
            <consortium name="EnsemblMetazoa"/>
        </authorList>
    </citation>
    <scope>IDENTIFICATION</scope>
    <source>
        <strain evidence="2">Aabys</strain>
    </source>
</reference>
<dbReference type="VEuPathDB" id="VectorBase:MDOMA2_006454"/>
<sequence length="149" mass="15957">MPHSEGHSKQQIKMPSTAQSSIPASSTPPSSSSSSSSTTTAATSPAMLSSKSMAANAFLMDPSNTANNTVLHPPPPPPYPFTDSKQQPQMPLYMPTSTFNLPPHHPNDKILLDKTKGLDLSTTLSSFDEAFGPAVVTEPKKRRWLSSLH</sequence>
<feature type="compositionally biased region" description="Low complexity" evidence="1">
    <location>
        <begin position="15"/>
        <end position="50"/>
    </location>
</feature>
<dbReference type="AlphaFoldDB" id="A0A1I8M4W7"/>
<feature type="region of interest" description="Disordered" evidence="1">
    <location>
        <begin position="1"/>
        <end position="107"/>
    </location>
</feature>
<evidence type="ECO:0000313" key="2">
    <source>
        <dbReference type="EnsemblMetazoa" id="MDOA001260-PA"/>
    </source>
</evidence>
<proteinExistence type="predicted"/>
<dbReference type="VEuPathDB" id="VectorBase:MDOA001260"/>
<name>A0A1I8M4W7_MUSDO</name>
<dbReference type="EnsemblMetazoa" id="MDOA001260-RA">
    <property type="protein sequence ID" value="MDOA001260-PA"/>
    <property type="gene ID" value="MDOA001260"/>
</dbReference>
<accession>A0A1I8M4W7</accession>
<feature type="compositionally biased region" description="Polar residues" evidence="1">
    <location>
        <begin position="83"/>
        <end position="100"/>
    </location>
</feature>